<evidence type="ECO:0000313" key="3">
    <source>
        <dbReference type="Proteomes" id="UP001524944"/>
    </source>
</evidence>
<protein>
    <submittedName>
        <fullName evidence="2">DUF3343 domain-containing protein</fullName>
    </submittedName>
</protein>
<keyword evidence="3" id="KW-1185">Reference proteome</keyword>
<reference evidence="2 3" key="1">
    <citation type="submission" date="2022-08" db="EMBL/GenBank/DDBJ databases">
        <title>Proteogenomics of the novel Dehalobacterium formicoaceticum strain EZ94 highlights a key role of methyltransferases during anaerobic dichloromethane degradation.</title>
        <authorList>
            <person name="Wasmund K."/>
        </authorList>
    </citation>
    <scope>NUCLEOTIDE SEQUENCE [LARGE SCALE GENOMIC DNA]</scope>
    <source>
        <strain evidence="2 3">EZ94</strain>
    </source>
</reference>
<dbReference type="Pfam" id="PF11823">
    <property type="entry name" value="Se_S_carrier"/>
    <property type="match status" value="1"/>
</dbReference>
<sequence length="92" mass="10493">MNKVFNVISFQSTHYAIITEKTLKERFPVTLIPTPRSITASCGLSLKFEPEMLPDVVQDLKTTPINEEMLALYQIEKTPEGDQARLIPWSEI</sequence>
<dbReference type="EMBL" id="JANPWE010000004">
    <property type="protein sequence ID" value="MCR6545794.1"/>
    <property type="molecule type" value="Genomic_DNA"/>
</dbReference>
<dbReference type="Proteomes" id="UP001524944">
    <property type="component" value="Unassembled WGS sequence"/>
</dbReference>
<gene>
    <name evidence="2" type="ORF">NVS47_09780</name>
</gene>
<feature type="domain" description="Putative Se/S carrier protein-like" evidence="1">
    <location>
        <begin position="7"/>
        <end position="66"/>
    </location>
</feature>
<proteinExistence type="predicted"/>
<organism evidence="2 3">
    <name type="scientific">Dehalobacterium formicoaceticum</name>
    <dbReference type="NCBI Taxonomy" id="51515"/>
    <lineage>
        <taxon>Bacteria</taxon>
        <taxon>Bacillati</taxon>
        <taxon>Bacillota</taxon>
        <taxon>Clostridia</taxon>
        <taxon>Eubacteriales</taxon>
        <taxon>Peptococcaceae</taxon>
        <taxon>Dehalobacterium</taxon>
    </lineage>
</organism>
<evidence type="ECO:0000259" key="1">
    <source>
        <dbReference type="Pfam" id="PF11823"/>
    </source>
</evidence>
<accession>A0ABT1Y4J3</accession>
<dbReference type="RefSeq" id="WP_089611054.1">
    <property type="nucleotide sequence ID" value="NZ_CP022121.1"/>
</dbReference>
<evidence type="ECO:0000313" key="2">
    <source>
        <dbReference type="EMBL" id="MCR6545794.1"/>
    </source>
</evidence>
<dbReference type="InterPro" id="IPR021778">
    <property type="entry name" value="Se/S_carrier-like"/>
</dbReference>
<comment type="caution">
    <text evidence="2">The sequence shown here is derived from an EMBL/GenBank/DDBJ whole genome shotgun (WGS) entry which is preliminary data.</text>
</comment>
<name>A0ABT1Y4J3_9FIRM</name>